<reference evidence="1" key="2">
    <citation type="submission" date="2020-11" db="EMBL/GenBank/DDBJ databases">
        <authorList>
            <person name="McCartney M.A."/>
            <person name="Auch B."/>
            <person name="Kono T."/>
            <person name="Mallez S."/>
            <person name="Becker A."/>
            <person name="Gohl D.M."/>
            <person name="Silverstein K.A.T."/>
            <person name="Koren S."/>
            <person name="Bechman K.B."/>
            <person name="Herman A."/>
            <person name="Abrahante J.E."/>
            <person name="Garbe J."/>
        </authorList>
    </citation>
    <scope>NUCLEOTIDE SEQUENCE</scope>
    <source>
        <strain evidence="1">Duluth1</strain>
        <tissue evidence="1">Whole animal</tissue>
    </source>
</reference>
<comment type="caution">
    <text evidence="1">The sequence shown here is derived from an EMBL/GenBank/DDBJ whole genome shotgun (WGS) entry which is preliminary data.</text>
</comment>
<proteinExistence type="predicted"/>
<keyword evidence="2" id="KW-1185">Reference proteome</keyword>
<dbReference type="Proteomes" id="UP000828390">
    <property type="component" value="Unassembled WGS sequence"/>
</dbReference>
<reference evidence="1" key="1">
    <citation type="journal article" date="2019" name="bioRxiv">
        <title>The Genome of the Zebra Mussel, Dreissena polymorpha: A Resource for Invasive Species Research.</title>
        <authorList>
            <person name="McCartney M.A."/>
            <person name="Auch B."/>
            <person name="Kono T."/>
            <person name="Mallez S."/>
            <person name="Zhang Y."/>
            <person name="Obille A."/>
            <person name="Becker A."/>
            <person name="Abrahante J.E."/>
            <person name="Garbe J."/>
            <person name="Badalamenti J.P."/>
            <person name="Herman A."/>
            <person name="Mangelson H."/>
            <person name="Liachko I."/>
            <person name="Sullivan S."/>
            <person name="Sone E.D."/>
            <person name="Koren S."/>
            <person name="Silverstein K.A.T."/>
            <person name="Beckman K.B."/>
            <person name="Gohl D.M."/>
        </authorList>
    </citation>
    <scope>NUCLEOTIDE SEQUENCE</scope>
    <source>
        <strain evidence="1">Duluth1</strain>
        <tissue evidence="1">Whole animal</tissue>
    </source>
</reference>
<dbReference type="EMBL" id="JAIWYP010000001">
    <property type="protein sequence ID" value="KAH3880183.1"/>
    <property type="molecule type" value="Genomic_DNA"/>
</dbReference>
<evidence type="ECO:0000313" key="2">
    <source>
        <dbReference type="Proteomes" id="UP000828390"/>
    </source>
</evidence>
<gene>
    <name evidence="1" type="ORF">DPMN_004093</name>
</gene>
<dbReference type="AlphaFoldDB" id="A0A9D4RVD4"/>
<evidence type="ECO:0000313" key="1">
    <source>
        <dbReference type="EMBL" id="KAH3880183.1"/>
    </source>
</evidence>
<accession>A0A9D4RVD4</accession>
<name>A0A9D4RVD4_DREPO</name>
<protein>
    <submittedName>
        <fullName evidence="1">Uncharacterized protein</fullName>
    </submittedName>
</protein>
<organism evidence="1 2">
    <name type="scientific">Dreissena polymorpha</name>
    <name type="common">Zebra mussel</name>
    <name type="synonym">Mytilus polymorpha</name>
    <dbReference type="NCBI Taxonomy" id="45954"/>
    <lineage>
        <taxon>Eukaryota</taxon>
        <taxon>Metazoa</taxon>
        <taxon>Spiralia</taxon>
        <taxon>Lophotrochozoa</taxon>
        <taxon>Mollusca</taxon>
        <taxon>Bivalvia</taxon>
        <taxon>Autobranchia</taxon>
        <taxon>Heteroconchia</taxon>
        <taxon>Euheterodonta</taxon>
        <taxon>Imparidentia</taxon>
        <taxon>Neoheterodontei</taxon>
        <taxon>Myida</taxon>
        <taxon>Dreissenoidea</taxon>
        <taxon>Dreissenidae</taxon>
        <taxon>Dreissena</taxon>
    </lineage>
</organism>
<sequence>MLQQACVLLHNLTLHLTRRCKTGRGIGSVKKEPWCLILVKKAGTLKTRCLIDYQDPTECLDSHGPEEPHHAMV</sequence>